<dbReference type="InterPro" id="IPR036140">
    <property type="entry name" value="PFN_sf"/>
</dbReference>
<dbReference type="PRINTS" id="PR01640">
    <property type="entry name" value="PROFILINPLNT"/>
</dbReference>
<accession>A0ABQ0GM89</accession>
<dbReference type="RefSeq" id="XP_070920605.1">
    <property type="nucleotide sequence ID" value="XM_071064504.1"/>
</dbReference>
<evidence type="ECO:0000256" key="2">
    <source>
        <dbReference type="ARBA" id="ARBA00010058"/>
    </source>
</evidence>
<reference evidence="8 9" key="1">
    <citation type="submission" date="2024-09" db="EMBL/GenBank/DDBJ databases">
        <title>Itraconazole resistance in Madurella fahalii resulting from another homologue of gene encoding cytochrome P450 14-alpha sterol demethylase (CYP51).</title>
        <authorList>
            <person name="Yoshioka I."/>
            <person name="Fahal A.H."/>
            <person name="Kaneko S."/>
            <person name="Yaguchi T."/>
        </authorList>
    </citation>
    <scope>NUCLEOTIDE SEQUENCE [LARGE SCALE GENOMIC DNA]</scope>
    <source>
        <strain evidence="8 9">IFM 68171</strain>
    </source>
</reference>
<name>A0ABQ0GM89_9PEZI</name>
<dbReference type="CDD" id="cd00148">
    <property type="entry name" value="PROF"/>
    <property type="match status" value="1"/>
</dbReference>
<evidence type="ECO:0000256" key="4">
    <source>
        <dbReference type="ARBA" id="ARBA00023203"/>
    </source>
</evidence>
<keyword evidence="9" id="KW-1185">Reference proteome</keyword>
<comment type="subunit">
    <text evidence="6">Occurs in many kinds of cells as a complex with monomeric actin in a 1:1 ratio.</text>
</comment>
<keyword evidence="3" id="KW-0963">Cytoplasm</keyword>
<dbReference type="SUPFAM" id="SSF55770">
    <property type="entry name" value="Profilin (actin-binding protein)"/>
    <property type="match status" value="1"/>
</dbReference>
<comment type="caution">
    <text evidence="8">The sequence shown here is derived from an EMBL/GenBank/DDBJ whole genome shotgun (WGS) entry which is preliminary data.</text>
</comment>
<dbReference type="InterPro" id="IPR027310">
    <property type="entry name" value="Profilin_CS"/>
</dbReference>
<gene>
    <name evidence="8" type="primary">PFY1</name>
    <name evidence="8" type="ORF">MFIFM68171_09085</name>
</gene>
<dbReference type="PANTHER" id="PTHR11604">
    <property type="entry name" value="PROFILIN"/>
    <property type="match status" value="1"/>
</dbReference>
<evidence type="ECO:0000256" key="1">
    <source>
        <dbReference type="ARBA" id="ARBA00004245"/>
    </source>
</evidence>
<protein>
    <recommendedName>
        <fullName evidence="7">Profilin</fullName>
    </recommendedName>
</protein>
<evidence type="ECO:0000313" key="8">
    <source>
        <dbReference type="EMBL" id="GAB1318875.1"/>
    </source>
</evidence>
<evidence type="ECO:0000256" key="7">
    <source>
        <dbReference type="RuleBase" id="RU003909"/>
    </source>
</evidence>
<comment type="subcellular location">
    <subcellularLocation>
        <location evidence="1">Cytoplasm</location>
        <location evidence="1">Cytoskeleton</location>
    </subcellularLocation>
</comment>
<dbReference type="PROSITE" id="PS00414">
    <property type="entry name" value="PROFILIN"/>
    <property type="match status" value="1"/>
</dbReference>
<dbReference type="GeneID" id="98179827"/>
<dbReference type="InterPro" id="IPR005455">
    <property type="entry name" value="PFN_euk"/>
</dbReference>
<evidence type="ECO:0000256" key="5">
    <source>
        <dbReference type="ARBA" id="ARBA00023212"/>
    </source>
</evidence>
<comment type="function">
    <text evidence="6">Binds to actin and affects the structure of the cytoskeleton. At high concentrations, profilin prevents the polymerization of actin, whereas it enhances it at low concentrations.</text>
</comment>
<dbReference type="SMART" id="SM00392">
    <property type="entry name" value="PROF"/>
    <property type="match status" value="1"/>
</dbReference>
<dbReference type="InterPro" id="IPR048278">
    <property type="entry name" value="PFN"/>
</dbReference>
<evidence type="ECO:0000313" key="9">
    <source>
        <dbReference type="Proteomes" id="UP001628179"/>
    </source>
</evidence>
<dbReference type="PRINTS" id="PR00392">
    <property type="entry name" value="PROFILIN"/>
</dbReference>
<dbReference type="Gene3D" id="3.30.450.30">
    <property type="entry name" value="Dynein light chain 2a, cytoplasmic"/>
    <property type="match status" value="1"/>
</dbReference>
<organism evidence="8 9">
    <name type="scientific">Madurella fahalii</name>
    <dbReference type="NCBI Taxonomy" id="1157608"/>
    <lineage>
        <taxon>Eukaryota</taxon>
        <taxon>Fungi</taxon>
        <taxon>Dikarya</taxon>
        <taxon>Ascomycota</taxon>
        <taxon>Pezizomycotina</taxon>
        <taxon>Sordariomycetes</taxon>
        <taxon>Sordariomycetidae</taxon>
        <taxon>Sordariales</taxon>
        <taxon>Sordariales incertae sedis</taxon>
        <taxon>Madurella</taxon>
    </lineage>
</organism>
<proteinExistence type="inferred from homology"/>
<dbReference type="EMBL" id="BAAFSV010000005">
    <property type="protein sequence ID" value="GAB1318875.1"/>
    <property type="molecule type" value="Genomic_DNA"/>
</dbReference>
<comment type="similarity">
    <text evidence="2 7">Belongs to the profilin family.</text>
</comment>
<dbReference type="Pfam" id="PF00235">
    <property type="entry name" value="Profilin"/>
    <property type="match status" value="1"/>
</dbReference>
<dbReference type="Proteomes" id="UP001628179">
    <property type="component" value="Unassembled WGS sequence"/>
</dbReference>
<dbReference type="PANTHER" id="PTHR11604:SF0">
    <property type="entry name" value="PROFILIN"/>
    <property type="match status" value="1"/>
</dbReference>
<evidence type="ECO:0000256" key="6">
    <source>
        <dbReference type="RuleBase" id="RU003908"/>
    </source>
</evidence>
<evidence type="ECO:0000256" key="3">
    <source>
        <dbReference type="ARBA" id="ARBA00022490"/>
    </source>
</evidence>
<keyword evidence="5 6" id="KW-0206">Cytoskeleton</keyword>
<sequence length="133" mass="14007">MSWQSYVDSSLVGSGHIDKAAIISAAGDSVWAATAGFSLSADEMKTIVNILSESGKGPAVDKAFGEGIHVGGERFVAFNIEDRHIYGRQGRTGICIVKTKQAILVGHYGENVQAGNATQTVEALADYLVKSGY</sequence>
<keyword evidence="4 7" id="KW-0009">Actin-binding</keyword>